<evidence type="ECO:0000256" key="1">
    <source>
        <dbReference type="ARBA" id="ARBA00004141"/>
    </source>
</evidence>
<dbReference type="RefSeq" id="WP_112869672.1">
    <property type="nucleotide sequence ID" value="NZ_CP021781.1"/>
</dbReference>
<dbReference type="Proteomes" id="UP000681131">
    <property type="component" value="Chromosome"/>
</dbReference>
<feature type="domain" description="Glycosyltransferase 2-like" evidence="6">
    <location>
        <begin position="6"/>
        <end position="160"/>
    </location>
</feature>
<reference evidence="9 11" key="2">
    <citation type="submission" date="2019-08" db="EMBL/GenBank/DDBJ databases">
        <title>Complete genome sequences of Francisella adeliensis (FSC1325 and FSC1326).</title>
        <authorList>
            <person name="Ohrman C."/>
            <person name="Uneklint I."/>
            <person name="Vallesi A."/>
            <person name="Karlsson L."/>
            <person name="Sjodin A."/>
        </authorList>
    </citation>
    <scope>NUCLEOTIDE SEQUENCE [LARGE SCALE GENOMIC DNA]</scope>
    <source>
        <strain evidence="9 11">FSC1325</strain>
    </source>
</reference>
<evidence type="ECO:0000259" key="6">
    <source>
        <dbReference type="Pfam" id="PF00535"/>
    </source>
</evidence>
<evidence type="ECO:0000256" key="3">
    <source>
        <dbReference type="ARBA" id="ARBA00022989"/>
    </source>
</evidence>
<dbReference type="InterPro" id="IPR007267">
    <property type="entry name" value="GtrA_DPMS_TM"/>
</dbReference>
<reference evidence="8 10" key="1">
    <citation type="submission" date="2017-06" db="EMBL/GenBank/DDBJ databases">
        <title>Complete genome of Francisella adeliensis.</title>
        <authorList>
            <person name="Vallesi A."/>
            <person name="Sjodin A."/>
        </authorList>
    </citation>
    <scope>NUCLEOTIDE SEQUENCE [LARGE SCALE GENOMIC DNA]</scope>
    <source>
        <strain evidence="8 10">FDC440</strain>
    </source>
</reference>
<dbReference type="EMBL" id="CP043424">
    <property type="protein sequence ID" value="QIW11730.1"/>
    <property type="molecule type" value="Genomic_DNA"/>
</dbReference>
<evidence type="ECO:0000256" key="5">
    <source>
        <dbReference type="SAM" id="Phobius"/>
    </source>
</evidence>
<evidence type="ECO:0000313" key="11">
    <source>
        <dbReference type="Proteomes" id="UP000681131"/>
    </source>
</evidence>
<feature type="transmembrane region" description="Helical" evidence="5">
    <location>
        <begin position="222"/>
        <end position="244"/>
    </location>
</feature>
<feature type="transmembrane region" description="Helical" evidence="5">
    <location>
        <begin position="281"/>
        <end position="300"/>
    </location>
</feature>
<dbReference type="InterPro" id="IPR029044">
    <property type="entry name" value="Nucleotide-diphossugar_trans"/>
</dbReference>
<dbReference type="AlphaFoldDB" id="A0A2Z4XXK5"/>
<evidence type="ECO:0000259" key="7">
    <source>
        <dbReference type="Pfam" id="PF04138"/>
    </source>
</evidence>
<dbReference type="PANTHER" id="PTHR10859:SF114">
    <property type="entry name" value="DOLICHOL-PHOSPHATE MANNOSYLTRANSFERASE"/>
    <property type="match status" value="1"/>
</dbReference>
<dbReference type="Proteomes" id="UP000251120">
    <property type="component" value="Chromosome"/>
</dbReference>
<evidence type="ECO:0000256" key="2">
    <source>
        <dbReference type="ARBA" id="ARBA00022692"/>
    </source>
</evidence>
<dbReference type="PANTHER" id="PTHR10859">
    <property type="entry name" value="GLYCOSYL TRANSFERASE"/>
    <property type="match status" value="1"/>
</dbReference>
<accession>A0A2Z4XXK5</accession>
<gene>
    <name evidence="8" type="ORF">CDH04_03305</name>
    <name evidence="9" type="ORF">FZC43_03305</name>
</gene>
<protein>
    <submittedName>
        <fullName evidence="9">Glycosyltransferase</fullName>
    </submittedName>
</protein>
<dbReference type="InterPro" id="IPR001173">
    <property type="entry name" value="Glyco_trans_2-like"/>
</dbReference>
<dbReference type="GO" id="GO:0016020">
    <property type="term" value="C:membrane"/>
    <property type="evidence" value="ECO:0007669"/>
    <property type="project" value="UniProtKB-SubCell"/>
</dbReference>
<evidence type="ECO:0000313" key="10">
    <source>
        <dbReference type="Proteomes" id="UP000251120"/>
    </source>
</evidence>
<proteinExistence type="predicted"/>
<dbReference type="Gene3D" id="3.90.550.10">
    <property type="entry name" value="Spore Coat Polysaccharide Biosynthesis Protein SpsA, Chain A"/>
    <property type="match status" value="1"/>
</dbReference>
<dbReference type="SUPFAM" id="SSF53448">
    <property type="entry name" value="Nucleotide-diphospho-sugar transferases"/>
    <property type="match status" value="1"/>
</dbReference>
<keyword evidence="3 5" id="KW-1133">Transmembrane helix</keyword>
<keyword evidence="11" id="KW-1185">Reference proteome</keyword>
<dbReference type="GO" id="GO:0006487">
    <property type="term" value="P:protein N-linked glycosylation"/>
    <property type="evidence" value="ECO:0007669"/>
    <property type="project" value="TreeGrafter"/>
</dbReference>
<keyword evidence="4 5" id="KW-0472">Membrane</keyword>
<dbReference type="Pfam" id="PF04138">
    <property type="entry name" value="GtrA_DPMS_TM"/>
    <property type="match status" value="1"/>
</dbReference>
<evidence type="ECO:0000313" key="8">
    <source>
        <dbReference type="EMBL" id="AXA33499.1"/>
    </source>
</evidence>
<dbReference type="GO" id="GO:0000271">
    <property type="term" value="P:polysaccharide biosynthetic process"/>
    <property type="evidence" value="ECO:0007669"/>
    <property type="project" value="InterPro"/>
</dbReference>
<sequence>MSQKCFIIPTKNPTSEFPKLISKLRKKSEFPIFVVDDGSDVGVEFFSEIEKASNIIVLRHAINLGKGAALKTAFNEILTKHPEIDGSVTLDSDGQHSIDDALRVLKCLSDGDDFVLGCRNFTKDIPLKSYVGNQISKKVYQFLLGRKIKDTQTGLRGLSKKFMLDCLSIKSNRFEFETEQFVVAIRNNINIHEIDIETIYIENNSGSNFNPLKDSLRIYFILLRYVSISIITFLIDITVFVFSFNLGANILLANFLARTASILFQYNASKKIVFKSSGNKYSFLLFVSYVYFSGAISVILQELLVKDLGANFLFSKIFVETILFFIGFSVVRLLFRRKGEY</sequence>
<dbReference type="OrthoDB" id="9808633at2"/>
<evidence type="ECO:0000313" key="9">
    <source>
        <dbReference type="EMBL" id="QIW11730.1"/>
    </source>
</evidence>
<evidence type="ECO:0000256" key="4">
    <source>
        <dbReference type="ARBA" id="ARBA00023136"/>
    </source>
</evidence>
<name>A0A2Z4XXK5_9GAMM</name>
<feature type="transmembrane region" description="Helical" evidence="5">
    <location>
        <begin position="312"/>
        <end position="335"/>
    </location>
</feature>
<dbReference type="EMBL" id="CP021781">
    <property type="protein sequence ID" value="AXA33499.1"/>
    <property type="molecule type" value="Genomic_DNA"/>
</dbReference>
<dbReference type="KEGG" id="fad:CDH04_03305"/>
<comment type="subcellular location">
    <subcellularLocation>
        <location evidence="1">Membrane</location>
        <topology evidence="1">Multi-pass membrane protein</topology>
    </subcellularLocation>
</comment>
<organism evidence="8 10">
    <name type="scientific">Francisella adeliensis</name>
    <dbReference type="NCBI Taxonomy" id="2007306"/>
    <lineage>
        <taxon>Bacteria</taxon>
        <taxon>Pseudomonadati</taxon>
        <taxon>Pseudomonadota</taxon>
        <taxon>Gammaproteobacteria</taxon>
        <taxon>Thiotrichales</taxon>
        <taxon>Francisellaceae</taxon>
        <taxon>Francisella</taxon>
    </lineage>
</organism>
<dbReference type="Pfam" id="PF00535">
    <property type="entry name" value="Glycos_transf_2"/>
    <property type="match status" value="1"/>
</dbReference>
<feature type="domain" description="GtrA/DPMS transmembrane" evidence="7">
    <location>
        <begin position="224"/>
        <end position="333"/>
    </location>
</feature>
<keyword evidence="2 5" id="KW-0812">Transmembrane</keyword>
<feature type="transmembrane region" description="Helical" evidence="5">
    <location>
        <begin position="250"/>
        <end position="269"/>
    </location>
</feature>
<dbReference type="CDD" id="cd04179">
    <property type="entry name" value="DPM_DPG-synthase_like"/>
    <property type="match status" value="1"/>
</dbReference>